<evidence type="ECO:0000256" key="7">
    <source>
        <dbReference type="ARBA" id="ARBA00030776"/>
    </source>
</evidence>
<organism evidence="11 12">
    <name type="scientific">Nocardioides terrae</name>
    <dbReference type="NCBI Taxonomy" id="574651"/>
    <lineage>
        <taxon>Bacteria</taxon>
        <taxon>Bacillati</taxon>
        <taxon>Actinomycetota</taxon>
        <taxon>Actinomycetes</taxon>
        <taxon>Propionibacteriales</taxon>
        <taxon>Nocardioidaceae</taxon>
        <taxon>Nocardioides</taxon>
    </lineage>
</organism>
<feature type="domain" description="Transcription elongation factor GreA/GreB N-terminal" evidence="10">
    <location>
        <begin position="11"/>
        <end position="80"/>
    </location>
</feature>
<dbReference type="GO" id="GO:0003746">
    <property type="term" value="F:translation elongation factor activity"/>
    <property type="evidence" value="ECO:0007669"/>
    <property type="project" value="UniProtKB-KW"/>
</dbReference>
<evidence type="ECO:0000256" key="6">
    <source>
        <dbReference type="ARBA" id="ARBA00024916"/>
    </source>
</evidence>
<sequence length="168" mass="18050">MTQQTETTSTVWLAKSAYDQLAAQLEDMKGPQRQKIVAEISAARDEGDLKENGGYHAAREAQGRLEGEIQALEALLRTAETTEPADDGVVAAGKVIAYKYDGDDDDEAETFLLASIEMKSFYDGDVFSPQAPIGQALLGHKAGETVEFTGPTGKTIKVHVLSADLFKG</sequence>
<dbReference type="GO" id="GO:0003677">
    <property type="term" value="F:DNA binding"/>
    <property type="evidence" value="ECO:0007669"/>
    <property type="project" value="UniProtKB-UniRule"/>
</dbReference>
<evidence type="ECO:0000256" key="4">
    <source>
        <dbReference type="ARBA" id="ARBA00023125"/>
    </source>
</evidence>
<dbReference type="GO" id="GO:0070063">
    <property type="term" value="F:RNA polymerase binding"/>
    <property type="evidence" value="ECO:0007669"/>
    <property type="project" value="InterPro"/>
</dbReference>
<evidence type="ECO:0000313" key="12">
    <source>
        <dbReference type="Proteomes" id="UP000198832"/>
    </source>
</evidence>
<dbReference type="Pfam" id="PF03449">
    <property type="entry name" value="GreA_GreB_N"/>
    <property type="match status" value="1"/>
</dbReference>
<dbReference type="InterPro" id="IPR036805">
    <property type="entry name" value="Tscrpt_elong_fac_GreA/B_N_sf"/>
</dbReference>
<evidence type="ECO:0000259" key="9">
    <source>
        <dbReference type="Pfam" id="PF01272"/>
    </source>
</evidence>
<dbReference type="Pfam" id="PF01272">
    <property type="entry name" value="GreA_GreB"/>
    <property type="match status" value="1"/>
</dbReference>
<dbReference type="SUPFAM" id="SSF46557">
    <property type="entry name" value="GreA transcript cleavage protein, N-terminal domain"/>
    <property type="match status" value="1"/>
</dbReference>
<evidence type="ECO:0000256" key="2">
    <source>
        <dbReference type="ARBA" id="ARBA00013729"/>
    </source>
</evidence>
<feature type="domain" description="Transcription elongation factor GreA/GreB C-terminal" evidence="9">
    <location>
        <begin position="87"/>
        <end position="162"/>
    </location>
</feature>
<dbReference type="Gene3D" id="3.10.50.30">
    <property type="entry name" value="Transcription elongation factor, GreA/GreB, C-terminal domain"/>
    <property type="match status" value="1"/>
</dbReference>
<evidence type="ECO:0000259" key="10">
    <source>
        <dbReference type="Pfam" id="PF03449"/>
    </source>
</evidence>
<dbReference type="GO" id="GO:0006354">
    <property type="term" value="P:DNA-templated transcription elongation"/>
    <property type="evidence" value="ECO:0007669"/>
    <property type="project" value="TreeGrafter"/>
</dbReference>
<dbReference type="Proteomes" id="UP000198832">
    <property type="component" value="Unassembled WGS sequence"/>
</dbReference>
<gene>
    <name evidence="8" type="primary">greA</name>
    <name evidence="11" type="ORF">SAMN04487968_101560</name>
</gene>
<dbReference type="SUPFAM" id="SSF54534">
    <property type="entry name" value="FKBP-like"/>
    <property type="match status" value="1"/>
</dbReference>
<dbReference type="RefSeq" id="WP_091119833.1">
    <property type="nucleotide sequence ID" value="NZ_FOLB01000001.1"/>
</dbReference>
<dbReference type="NCBIfam" id="NF001262">
    <property type="entry name" value="PRK00226.1-3"/>
    <property type="match status" value="1"/>
</dbReference>
<keyword evidence="3 8" id="KW-0805">Transcription regulation</keyword>
<evidence type="ECO:0000256" key="3">
    <source>
        <dbReference type="ARBA" id="ARBA00023015"/>
    </source>
</evidence>
<keyword evidence="11" id="KW-0251">Elongation factor</keyword>
<comment type="function">
    <text evidence="6 8">Necessary for efficient RNA polymerase transcription elongation past template-encoded arresting sites. The arresting sites in DNA have the property of trapping a certain fraction of elongating RNA polymerases that pass through, resulting in locked ternary complexes. Cleavage of the nascent transcript by cleavage factors such as GreA or GreB allows the resumption of elongation from the new 3'terminus. GreA releases sequences of 2 to 3 nucleotides.</text>
</comment>
<name>A0A1I1DY94_9ACTN</name>
<dbReference type="InterPro" id="IPR036953">
    <property type="entry name" value="GreA/GreB_C_sf"/>
</dbReference>
<keyword evidence="5 8" id="KW-0804">Transcription</keyword>
<dbReference type="FunFam" id="1.10.287.180:FF:000001">
    <property type="entry name" value="Transcription elongation factor GreA"/>
    <property type="match status" value="1"/>
</dbReference>
<dbReference type="AlphaFoldDB" id="A0A1I1DY94"/>
<dbReference type="STRING" id="574651.SAMN04487968_101560"/>
<dbReference type="InterPro" id="IPR028624">
    <property type="entry name" value="Tscrpt_elong_fac_GreA/B"/>
</dbReference>
<protein>
    <recommendedName>
        <fullName evidence="2 8">Transcription elongation factor GreA</fullName>
    </recommendedName>
    <alternativeName>
        <fullName evidence="7 8">Transcript cleavage factor GreA</fullName>
    </alternativeName>
</protein>
<evidence type="ECO:0000256" key="5">
    <source>
        <dbReference type="ARBA" id="ARBA00023163"/>
    </source>
</evidence>
<dbReference type="PANTHER" id="PTHR30437:SF4">
    <property type="entry name" value="TRANSCRIPTION ELONGATION FACTOR GREA"/>
    <property type="match status" value="1"/>
</dbReference>
<keyword evidence="11" id="KW-0648">Protein biosynthesis</keyword>
<dbReference type="Gene3D" id="1.10.287.180">
    <property type="entry name" value="Transcription elongation factor, GreA/GreB, N-terminal domain"/>
    <property type="match status" value="1"/>
</dbReference>
<reference evidence="11 12" key="1">
    <citation type="submission" date="2016-10" db="EMBL/GenBank/DDBJ databases">
        <authorList>
            <person name="de Groot N.N."/>
        </authorList>
    </citation>
    <scope>NUCLEOTIDE SEQUENCE [LARGE SCALE GENOMIC DNA]</scope>
    <source>
        <strain evidence="11 12">CGMCC 1.7056</strain>
    </source>
</reference>
<keyword evidence="12" id="KW-1185">Reference proteome</keyword>
<dbReference type="OrthoDB" id="9797227at2"/>
<evidence type="ECO:0000256" key="1">
    <source>
        <dbReference type="ARBA" id="ARBA00008213"/>
    </source>
</evidence>
<dbReference type="PANTHER" id="PTHR30437">
    <property type="entry name" value="TRANSCRIPTION ELONGATION FACTOR GREA"/>
    <property type="match status" value="1"/>
</dbReference>
<dbReference type="HAMAP" id="MF_00105">
    <property type="entry name" value="GreA_GreB"/>
    <property type="match status" value="1"/>
</dbReference>
<dbReference type="GO" id="GO:0032784">
    <property type="term" value="P:regulation of DNA-templated transcription elongation"/>
    <property type="evidence" value="ECO:0007669"/>
    <property type="project" value="UniProtKB-UniRule"/>
</dbReference>
<evidence type="ECO:0000313" key="11">
    <source>
        <dbReference type="EMBL" id="SFB79794.1"/>
    </source>
</evidence>
<comment type="similarity">
    <text evidence="1 8">Belongs to the GreA/GreB family.</text>
</comment>
<accession>A0A1I1DY94</accession>
<dbReference type="PIRSF" id="PIRSF006092">
    <property type="entry name" value="GreA_GreB"/>
    <property type="match status" value="1"/>
</dbReference>
<dbReference type="InterPro" id="IPR022691">
    <property type="entry name" value="Tscrpt_elong_fac_GreA/B_N"/>
</dbReference>
<dbReference type="InterPro" id="IPR023459">
    <property type="entry name" value="Tscrpt_elong_fac_GreA/B_fam"/>
</dbReference>
<keyword evidence="4 8" id="KW-0238">DNA-binding</keyword>
<dbReference type="InterPro" id="IPR001437">
    <property type="entry name" value="Tscrpt_elong_fac_GreA/B_C"/>
</dbReference>
<evidence type="ECO:0000256" key="8">
    <source>
        <dbReference type="HAMAP-Rule" id="MF_00105"/>
    </source>
</evidence>
<dbReference type="EMBL" id="FOLB01000001">
    <property type="protein sequence ID" value="SFB79794.1"/>
    <property type="molecule type" value="Genomic_DNA"/>
</dbReference>
<proteinExistence type="inferred from homology"/>